<feature type="transmembrane region" description="Helical" evidence="1">
    <location>
        <begin position="21"/>
        <end position="42"/>
    </location>
</feature>
<keyword evidence="1" id="KW-0812">Transmembrane</keyword>
<comment type="caution">
    <text evidence="2">The sequence shown here is derived from an EMBL/GenBank/DDBJ whole genome shotgun (WGS) entry which is preliminary data.</text>
</comment>
<dbReference type="Proteomes" id="UP000809910">
    <property type="component" value="Unassembled WGS sequence"/>
</dbReference>
<evidence type="ECO:0000313" key="3">
    <source>
        <dbReference type="Proteomes" id="UP000809910"/>
    </source>
</evidence>
<evidence type="ECO:0000313" key="2">
    <source>
        <dbReference type="EMBL" id="MBL7527123.1"/>
    </source>
</evidence>
<dbReference type="RefSeq" id="WP_203107991.1">
    <property type="nucleotide sequence ID" value="NZ_JADOBG010000003.1"/>
</dbReference>
<name>A0ABS1WCN6_9GAMM</name>
<organism evidence="2 3">
    <name type="scientific">Legionella bononiensis</name>
    <dbReference type="NCBI Taxonomy" id="2793102"/>
    <lineage>
        <taxon>Bacteria</taxon>
        <taxon>Pseudomonadati</taxon>
        <taxon>Pseudomonadota</taxon>
        <taxon>Gammaproteobacteria</taxon>
        <taxon>Legionellales</taxon>
        <taxon>Legionellaceae</taxon>
        <taxon>Legionella</taxon>
    </lineage>
</organism>
<keyword evidence="1" id="KW-0472">Membrane</keyword>
<keyword evidence="3" id="KW-1185">Reference proteome</keyword>
<proteinExistence type="predicted"/>
<keyword evidence="1" id="KW-1133">Transmembrane helix</keyword>
<gene>
    <name evidence="2" type="ORF">I5282_11135</name>
</gene>
<dbReference type="EMBL" id="JADWVN010000021">
    <property type="protein sequence ID" value="MBL7527123.1"/>
    <property type="molecule type" value="Genomic_DNA"/>
</dbReference>
<sequence>MAQESFSCRIQEIPRFTRDDGLLFVIPNKFVILNMFVILNVVKDLHEVAQESFPCHIQEIPRFTRDDG</sequence>
<evidence type="ECO:0000256" key="1">
    <source>
        <dbReference type="SAM" id="Phobius"/>
    </source>
</evidence>
<protein>
    <submittedName>
        <fullName evidence="2">Uncharacterized protein</fullName>
    </submittedName>
</protein>
<accession>A0ABS1WCN6</accession>
<reference evidence="2 3" key="1">
    <citation type="submission" date="2020-12" db="EMBL/GenBank/DDBJ databases">
        <title>WGS of Legionella: environmental sample.</title>
        <authorList>
            <person name="Cristino S."/>
            <person name="Girolamini L."/>
            <person name="Salaris S."/>
            <person name="Pascale M.R."/>
            <person name="Mazzotta M."/>
            <person name="Orsini M."/>
            <person name="Grottola A."/>
        </authorList>
    </citation>
    <scope>NUCLEOTIDE SEQUENCE [LARGE SCALE GENOMIC DNA]</scope>
    <source>
        <strain evidence="2 3">30cs62</strain>
    </source>
</reference>